<feature type="domain" description="Methyltransferase FkbM" evidence="2">
    <location>
        <begin position="60"/>
        <end position="211"/>
    </location>
</feature>
<dbReference type="InterPro" id="IPR029063">
    <property type="entry name" value="SAM-dependent_MTases_sf"/>
</dbReference>
<evidence type="ECO:0000259" key="2">
    <source>
        <dbReference type="Pfam" id="PF05050"/>
    </source>
</evidence>
<protein>
    <recommendedName>
        <fullName evidence="2">Methyltransferase FkbM domain-containing protein</fullName>
    </recommendedName>
</protein>
<dbReference type="InterPro" id="IPR006342">
    <property type="entry name" value="FkbM_mtfrase"/>
</dbReference>
<dbReference type="SUPFAM" id="SSF53335">
    <property type="entry name" value="S-adenosyl-L-methionine-dependent methyltransferases"/>
    <property type="match status" value="1"/>
</dbReference>
<dbReference type="Pfam" id="PF05050">
    <property type="entry name" value="Methyltransf_21"/>
    <property type="match status" value="1"/>
</dbReference>
<accession>A0A0X3U964</accession>
<sequence>MSNNKNSGLSRAARRVRDAGRVLRGKKIASDPDANRPKVSKTTSDDTPQYPKADQGIIVDVGMNDGKDTHYYRKRGFHVIAVEAIPDLCATVAKQFADLGVDGVDIRNFAVTDDTTDEVAFYVNKHISAWSSVDERIGSRLKGAEKISVPAVDLSSELSSVSGQILYIKIDIEGYDSVALSQIMKLPNLPRYVSVENGSSDMLNILHENGYDGFKFSNQKYVETQTVSPHSPHGKIVNHKFKSSASGVFGEDLPGKWISYEDALKIQKALNLATQTAPNNLFAEIIGWFDLHAKHSSAK</sequence>
<dbReference type="STRING" id="1685378.AVO44_02170"/>
<dbReference type="EMBL" id="LQBP01000001">
    <property type="protein sequence ID" value="KUJ82100.1"/>
    <property type="molecule type" value="Genomic_DNA"/>
</dbReference>
<comment type="caution">
    <text evidence="3">The sequence shown here is derived from an EMBL/GenBank/DDBJ whole genome shotgun (WGS) entry which is preliminary data.</text>
</comment>
<dbReference type="RefSeq" id="WP_068331871.1">
    <property type="nucleotide sequence ID" value="NZ_LQBP01000001.1"/>
</dbReference>
<dbReference type="AlphaFoldDB" id="A0A0X3U964"/>
<dbReference type="Proteomes" id="UP000053690">
    <property type="component" value="Unassembled WGS sequence"/>
</dbReference>
<feature type="region of interest" description="Disordered" evidence="1">
    <location>
        <begin position="1"/>
        <end position="55"/>
    </location>
</feature>
<dbReference type="Gene3D" id="3.40.50.150">
    <property type="entry name" value="Vaccinia Virus protein VP39"/>
    <property type="match status" value="1"/>
</dbReference>
<name>A0A0X3U964_9RHOB</name>
<evidence type="ECO:0000256" key="1">
    <source>
        <dbReference type="SAM" id="MobiDB-lite"/>
    </source>
</evidence>
<keyword evidence="4" id="KW-1185">Reference proteome</keyword>
<dbReference type="OrthoDB" id="4104638at2"/>
<gene>
    <name evidence="3" type="ORF">AVO44_02170</name>
</gene>
<dbReference type="NCBIfam" id="TIGR01444">
    <property type="entry name" value="fkbM_fam"/>
    <property type="match status" value="1"/>
</dbReference>
<evidence type="ECO:0000313" key="3">
    <source>
        <dbReference type="EMBL" id="KUJ82100.1"/>
    </source>
</evidence>
<reference evidence="4" key="1">
    <citation type="submission" date="2015-12" db="EMBL/GenBank/DDBJ databases">
        <authorList>
            <person name="Zhang G."/>
            <person name="Stingl U."/>
        </authorList>
    </citation>
    <scope>NUCLEOTIDE SEQUENCE [LARGE SCALE GENOMIC DNA]</scope>
    <source>
        <strain evidence="4">ZGT108</strain>
    </source>
</reference>
<proteinExistence type="predicted"/>
<organism evidence="3 4">
    <name type="scientific">Ruegeria profundi</name>
    <dbReference type="NCBI Taxonomy" id="1685378"/>
    <lineage>
        <taxon>Bacteria</taxon>
        <taxon>Pseudomonadati</taxon>
        <taxon>Pseudomonadota</taxon>
        <taxon>Alphaproteobacteria</taxon>
        <taxon>Rhodobacterales</taxon>
        <taxon>Roseobacteraceae</taxon>
        <taxon>Ruegeria</taxon>
    </lineage>
</organism>
<evidence type="ECO:0000313" key="4">
    <source>
        <dbReference type="Proteomes" id="UP000053690"/>
    </source>
</evidence>